<accession>A0AAD4MRJ3</accession>
<protein>
    <submittedName>
        <fullName evidence="3">Uncharacterized protein</fullName>
    </submittedName>
</protein>
<feature type="transmembrane region" description="Helical" evidence="1">
    <location>
        <begin position="355"/>
        <end position="378"/>
    </location>
</feature>
<organism evidence="3 4">
    <name type="scientific">Ditylenchus destructor</name>
    <dbReference type="NCBI Taxonomy" id="166010"/>
    <lineage>
        <taxon>Eukaryota</taxon>
        <taxon>Metazoa</taxon>
        <taxon>Ecdysozoa</taxon>
        <taxon>Nematoda</taxon>
        <taxon>Chromadorea</taxon>
        <taxon>Rhabditida</taxon>
        <taxon>Tylenchina</taxon>
        <taxon>Tylenchomorpha</taxon>
        <taxon>Sphaerularioidea</taxon>
        <taxon>Anguinidae</taxon>
        <taxon>Anguininae</taxon>
        <taxon>Ditylenchus</taxon>
    </lineage>
</organism>
<proteinExistence type="predicted"/>
<keyword evidence="1" id="KW-0812">Transmembrane</keyword>
<keyword evidence="1" id="KW-0472">Membrane</keyword>
<dbReference type="AlphaFoldDB" id="A0AAD4MRJ3"/>
<keyword evidence="2" id="KW-0732">Signal</keyword>
<feature type="chain" id="PRO_5042294662" evidence="2">
    <location>
        <begin position="18"/>
        <end position="388"/>
    </location>
</feature>
<reference evidence="3" key="1">
    <citation type="submission" date="2022-01" db="EMBL/GenBank/DDBJ databases">
        <title>Genome Sequence Resource for Two Populations of Ditylenchus destructor, the Migratory Endoparasitic Phytonematode.</title>
        <authorList>
            <person name="Zhang H."/>
            <person name="Lin R."/>
            <person name="Xie B."/>
        </authorList>
    </citation>
    <scope>NUCLEOTIDE SEQUENCE</scope>
    <source>
        <strain evidence="3">BazhouSP</strain>
    </source>
</reference>
<dbReference type="EMBL" id="JAKKPZ010000120">
    <property type="protein sequence ID" value="KAI1701383.1"/>
    <property type="molecule type" value="Genomic_DNA"/>
</dbReference>
<evidence type="ECO:0000256" key="2">
    <source>
        <dbReference type="SAM" id="SignalP"/>
    </source>
</evidence>
<name>A0AAD4MRJ3_9BILA</name>
<evidence type="ECO:0000313" key="3">
    <source>
        <dbReference type="EMBL" id="KAI1701383.1"/>
    </source>
</evidence>
<gene>
    <name evidence="3" type="ORF">DdX_16137</name>
</gene>
<keyword evidence="1" id="KW-1133">Transmembrane helix</keyword>
<keyword evidence="4" id="KW-1185">Reference proteome</keyword>
<evidence type="ECO:0000256" key="1">
    <source>
        <dbReference type="SAM" id="Phobius"/>
    </source>
</evidence>
<comment type="caution">
    <text evidence="3">The sequence shown here is derived from an EMBL/GenBank/DDBJ whole genome shotgun (WGS) entry which is preliminary data.</text>
</comment>
<sequence>MYFRHLILLSLVDAVASQNYPCMNSSAVVETINSNCTYFLHLNELKLPPYETQCHDMAYYVYCVSGVIGEYCGLPQVTEYWKNVFEPTVYRRMCKYCSEPIQYLETLGGHLYITENTDEYCPGPECHTSVLKPLVEQKCSSPKQVTHRNMCSEAYTVAKCTYDFVLEKCSRVRVREYMQNEFKILVYPCAYCKDLVKLMVESGALIGQIDNNSVILPTTCPLQNDFSCVKNNAKSLVEICERPMWMERHATPQEFCRALYTFLNCAYEEVDEVCSESVAKPYIKRLRLSTSVAACPYCKEAVTFVEGFGGNVYYKDEIGTVQSIACSSEIIDHYWNMTKEVQSNSSASFYACQTLYFLLIFFITHAYQFFVTCLMYCIEVCFEMLVTY</sequence>
<feature type="signal peptide" evidence="2">
    <location>
        <begin position="1"/>
        <end position="17"/>
    </location>
</feature>
<evidence type="ECO:0000313" key="4">
    <source>
        <dbReference type="Proteomes" id="UP001201812"/>
    </source>
</evidence>
<dbReference type="Proteomes" id="UP001201812">
    <property type="component" value="Unassembled WGS sequence"/>
</dbReference>